<sequence length="288" mass="31116">MAKIEPSIKSALTQYAVSNRGIFSYSQLAEFQHRFQLSAETLEALLLEVAATFATPPISQFYVGAIAWDDNAQQAFLGANLEFSHQALSLVVHAEQAAINNAWLNGAAEISKMTINAAPCGFCRQFMNELSTADALEILLPTGQTSLHELLPTSFGPDDLGNSEKLFAQHVSKSSMSGCPSNVSDNLYQHYLASYSPYTKNKSAVEIKLADGECFYGRYAENAAYNPSLSPLQSALSQLAMSGKNLFDVDLAQVTLLEKQGCANQKAVSLAVLASYGLADSLTHIEIE</sequence>
<proteinExistence type="inferred from homology"/>
<dbReference type="GO" id="GO:0042802">
    <property type="term" value="F:identical protein binding"/>
    <property type="evidence" value="ECO:0007669"/>
    <property type="project" value="UniProtKB-ARBA"/>
</dbReference>
<dbReference type="GO" id="GO:0008270">
    <property type="term" value="F:zinc ion binding"/>
    <property type="evidence" value="ECO:0007669"/>
    <property type="project" value="InterPro"/>
</dbReference>
<feature type="binding site" evidence="8">
    <location>
        <position position="120"/>
    </location>
    <ligand>
        <name>Zn(2+)</name>
        <dbReference type="ChEBI" id="CHEBI:29105"/>
        <note>catalytic</note>
    </ligand>
</feature>
<dbReference type="InterPro" id="IPR016193">
    <property type="entry name" value="Cytidine_deaminase-like"/>
</dbReference>
<dbReference type="AlphaFoldDB" id="A0A2A5JTJ3"/>
<evidence type="ECO:0000256" key="6">
    <source>
        <dbReference type="PIRSR" id="PIRSR006334-1"/>
    </source>
</evidence>
<reference evidence="11" key="1">
    <citation type="journal article" date="2019" name="Genome Announc.">
        <title>Draft Genome Sequence of Pseudoalteromonas piscicida Strain 36Y ROTHPW, an Hypersaline Seawater Isolate from the South Coast of Sonora, Mexico.</title>
        <authorList>
            <person name="Sanchez-Diaz R."/>
            <person name="Molina-Garza Z.J."/>
            <person name="Cruz-Suarez L.E."/>
            <person name="Selvin J."/>
            <person name="Kiran G.S."/>
            <person name="Ibarra-Gamez J.C."/>
            <person name="Gomez-Gil B."/>
            <person name="Galaviz-Silva L."/>
        </authorList>
    </citation>
    <scope>NUCLEOTIDE SEQUENCE [LARGE SCALE GENOMIC DNA]</scope>
    <source>
        <strain evidence="11">36Y_RITHPW</strain>
    </source>
</reference>
<keyword evidence="5 8" id="KW-0862">Zinc</keyword>
<evidence type="ECO:0000313" key="11">
    <source>
        <dbReference type="Proteomes" id="UP000228621"/>
    </source>
</evidence>
<comment type="caution">
    <text evidence="10">The sequence shown here is derived from an EMBL/GenBank/DDBJ whole genome shotgun (WGS) entry which is preliminary data.</text>
</comment>
<evidence type="ECO:0000256" key="2">
    <source>
        <dbReference type="ARBA" id="ARBA00011738"/>
    </source>
</evidence>
<dbReference type="GO" id="GO:0004126">
    <property type="term" value="F:cytidine deaminase activity"/>
    <property type="evidence" value="ECO:0007669"/>
    <property type="project" value="InterPro"/>
</dbReference>
<dbReference type="Pfam" id="PF00383">
    <property type="entry name" value="dCMP_cyt_deam_1"/>
    <property type="match status" value="1"/>
</dbReference>
<evidence type="ECO:0000256" key="3">
    <source>
        <dbReference type="ARBA" id="ARBA00022723"/>
    </source>
</evidence>
<dbReference type="Pfam" id="PF08211">
    <property type="entry name" value="dCMP_cyt_deam_2"/>
    <property type="match status" value="1"/>
</dbReference>
<feature type="domain" description="CMP/dCMP-type deaminase" evidence="9">
    <location>
        <begin position="178"/>
        <end position="288"/>
    </location>
</feature>
<keyword evidence="11" id="KW-1185">Reference proteome</keyword>
<keyword evidence="4" id="KW-0378">Hydrolase</keyword>
<dbReference type="SUPFAM" id="SSF53927">
    <property type="entry name" value="Cytidine deaminase-like"/>
    <property type="match status" value="2"/>
</dbReference>
<dbReference type="InterPro" id="IPR016192">
    <property type="entry name" value="APOBEC/CMP_deaminase_Zn-bd"/>
</dbReference>
<comment type="cofactor">
    <cofactor evidence="8">
        <name>Zn(2+)</name>
        <dbReference type="ChEBI" id="CHEBI:29105"/>
    </cofactor>
    <text evidence="8">Binds 1 zinc ion.</text>
</comment>
<dbReference type="InterPro" id="IPR013171">
    <property type="entry name" value="Cyd/dCyd_deaminase_Zn-bd"/>
</dbReference>
<evidence type="ECO:0000256" key="5">
    <source>
        <dbReference type="ARBA" id="ARBA00022833"/>
    </source>
</evidence>
<dbReference type="GO" id="GO:0005829">
    <property type="term" value="C:cytosol"/>
    <property type="evidence" value="ECO:0007669"/>
    <property type="project" value="TreeGrafter"/>
</dbReference>
<dbReference type="PROSITE" id="PS00903">
    <property type="entry name" value="CYT_DCMP_DEAMINASES_1"/>
    <property type="match status" value="1"/>
</dbReference>
<feature type="binding site" evidence="7">
    <location>
        <begin position="80"/>
        <end position="82"/>
    </location>
    <ligand>
        <name>substrate</name>
    </ligand>
</feature>
<dbReference type="InterPro" id="IPR050202">
    <property type="entry name" value="Cyt/Deoxycyt_deaminase"/>
</dbReference>
<dbReference type="Gene3D" id="3.40.140.10">
    <property type="entry name" value="Cytidine Deaminase, domain 2"/>
    <property type="match status" value="2"/>
</dbReference>
<evidence type="ECO:0000256" key="1">
    <source>
        <dbReference type="ARBA" id="ARBA00006576"/>
    </source>
</evidence>
<dbReference type="PANTHER" id="PTHR11644:SF2">
    <property type="entry name" value="CYTIDINE DEAMINASE"/>
    <property type="match status" value="1"/>
</dbReference>
<feature type="active site" description="Proton donor" evidence="6">
    <location>
        <position position="95"/>
    </location>
</feature>
<comment type="similarity">
    <text evidence="1">Belongs to the cytidine and deoxycytidylate deaminase family.</text>
</comment>
<dbReference type="Proteomes" id="UP000228621">
    <property type="component" value="Unassembled WGS sequence"/>
</dbReference>
<dbReference type="OrthoDB" id="9795347at2"/>
<comment type="subunit">
    <text evidence="2">Homodimer.</text>
</comment>
<organism evidence="10 11">
    <name type="scientific">Pseudoalteromonas piscicida</name>
    <dbReference type="NCBI Taxonomy" id="43662"/>
    <lineage>
        <taxon>Bacteria</taxon>
        <taxon>Pseudomonadati</taxon>
        <taxon>Pseudomonadota</taxon>
        <taxon>Gammaproteobacteria</taxon>
        <taxon>Alteromonadales</taxon>
        <taxon>Pseudoalteromonadaceae</taxon>
        <taxon>Pseudoalteromonas</taxon>
    </lineage>
</organism>
<dbReference type="EMBL" id="NKHF01000025">
    <property type="protein sequence ID" value="PCK32659.1"/>
    <property type="molecule type" value="Genomic_DNA"/>
</dbReference>
<dbReference type="PIRSF" id="PIRSF006334">
    <property type="entry name" value="Cdd_plus_pseudo"/>
    <property type="match status" value="1"/>
</dbReference>
<evidence type="ECO:0000259" key="9">
    <source>
        <dbReference type="PROSITE" id="PS51747"/>
    </source>
</evidence>
<dbReference type="PANTHER" id="PTHR11644">
    <property type="entry name" value="CYTIDINE DEAMINASE"/>
    <property type="match status" value="1"/>
</dbReference>
<evidence type="ECO:0000256" key="4">
    <source>
        <dbReference type="ARBA" id="ARBA00022801"/>
    </source>
</evidence>
<dbReference type="RefSeq" id="WP_099641096.1">
    <property type="nucleotide sequence ID" value="NZ_NKHF01000025.1"/>
</dbReference>
<gene>
    <name evidence="10" type="ORF">CEX98_05400</name>
</gene>
<accession>A0A2A5JTJ3</accession>
<evidence type="ECO:0000313" key="10">
    <source>
        <dbReference type="EMBL" id="PCK32659.1"/>
    </source>
</evidence>
<evidence type="ECO:0000256" key="7">
    <source>
        <dbReference type="PIRSR" id="PIRSR006334-2"/>
    </source>
</evidence>
<dbReference type="GO" id="GO:0055086">
    <property type="term" value="P:nucleobase-containing small molecule metabolic process"/>
    <property type="evidence" value="ECO:0007669"/>
    <property type="project" value="UniProtKB-ARBA"/>
</dbReference>
<protein>
    <submittedName>
        <fullName evidence="10">Cytidine deaminase</fullName>
    </submittedName>
</protein>
<dbReference type="CDD" id="cd01283">
    <property type="entry name" value="cytidine_deaminase"/>
    <property type="match status" value="1"/>
</dbReference>
<name>A0A2A5JTJ3_PSEO7</name>
<dbReference type="InterPro" id="IPR002125">
    <property type="entry name" value="CMP_dCMP_dom"/>
</dbReference>
<feature type="domain" description="CMP/dCMP-type deaminase" evidence="9">
    <location>
        <begin position="37"/>
        <end position="158"/>
    </location>
</feature>
<feature type="binding site" evidence="8">
    <location>
        <position position="123"/>
    </location>
    <ligand>
        <name>Zn(2+)</name>
        <dbReference type="ChEBI" id="CHEBI:29105"/>
        <note>catalytic</note>
    </ligand>
</feature>
<dbReference type="NCBIfam" id="NF006537">
    <property type="entry name" value="PRK09027.1"/>
    <property type="match status" value="1"/>
</dbReference>
<keyword evidence="3 8" id="KW-0479">Metal-binding</keyword>
<dbReference type="PROSITE" id="PS51747">
    <property type="entry name" value="CYT_DCMP_DEAMINASES_2"/>
    <property type="match status" value="2"/>
</dbReference>
<feature type="binding site" evidence="8">
    <location>
        <position position="93"/>
    </location>
    <ligand>
        <name>Zn(2+)</name>
        <dbReference type="ChEBI" id="CHEBI:29105"/>
        <note>catalytic</note>
    </ligand>
</feature>
<evidence type="ECO:0000256" key="8">
    <source>
        <dbReference type="PIRSR" id="PIRSR006334-3"/>
    </source>
</evidence>
<dbReference type="GO" id="GO:0072527">
    <property type="term" value="P:pyrimidine-containing compound metabolic process"/>
    <property type="evidence" value="ECO:0007669"/>
    <property type="project" value="UniProtKB-ARBA"/>
</dbReference>